<dbReference type="SUPFAM" id="SSF53067">
    <property type="entry name" value="Actin-like ATPase domain"/>
    <property type="match status" value="2"/>
</dbReference>
<name>A0A1H8IM69_9RHOB</name>
<dbReference type="Pfam" id="PF01869">
    <property type="entry name" value="BcrAD_BadFG"/>
    <property type="match status" value="1"/>
</dbReference>
<keyword evidence="2" id="KW-0418">Kinase</keyword>
<accession>A0A1H8IM69</accession>
<dbReference type="GO" id="GO:0016301">
    <property type="term" value="F:kinase activity"/>
    <property type="evidence" value="ECO:0007669"/>
    <property type="project" value="UniProtKB-KW"/>
</dbReference>
<dbReference type="OrthoDB" id="63487at2"/>
<keyword evidence="3" id="KW-1185">Reference proteome</keyword>
<protein>
    <submittedName>
        <fullName evidence="2">Glucosamine kinase</fullName>
    </submittedName>
</protein>
<dbReference type="EMBL" id="FOCM01000005">
    <property type="protein sequence ID" value="SEN69441.1"/>
    <property type="molecule type" value="Genomic_DNA"/>
</dbReference>
<dbReference type="InterPro" id="IPR052519">
    <property type="entry name" value="Euk-type_GlcNAc_Kinase"/>
</dbReference>
<dbReference type="CDD" id="cd24082">
    <property type="entry name" value="ASKHA_NBD_GspK-like"/>
    <property type="match status" value="1"/>
</dbReference>
<sequence>MDDDAPSYFVGVDGGGSGCRAVIADATGRVLGRGDAGPANATTDLVLATLHAADAVYQAVSAAGLERDVLASTTAHVGLAGIMDLPMARQVAADLPFRARVSDDRRTFVAGALGDTRGVLIGLGTGTIAARWDGRKARFIGGYGLQVSDQASGAWLGRAALSETLLAHDGLRSGSDLGHQLMARMGGDPAGIVAFAARATPADYAALAPLVVTPAAAGDDIACDLMRRGADYIDRAVRALGIPRGGVLCLAGGVGSHYAGWLPDDLQAVLAPPRGSALDGALSLAMAQAR</sequence>
<proteinExistence type="predicted"/>
<dbReference type="PANTHER" id="PTHR43190:SF3">
    <property type="entry name" value="N-ACETYL-D-GLUCOSAMINE KINASE"/>
    <property type="match status" value="1"/>
</dbReference>
<evidence type="ECO:0000313" key="2">
    <source>
        <dbReference type="EMBL" id="SEN69441.1"/>
    </source>
</evidence>
<reference evidence="3" key="1">
    <citation type="submission" date="2016-10" db="EMBL/GenBank/DDBJ databases">
        <authorList>
            <person name="Varghese N."/>
            <person name="Submissions S."/>
        </authorList>
    </citation>
    <scope>NUCLEOTIDE SEQUENCE [LARGE SCALE GENOMIC DNA]</scope>
    <source>
        <strain evidence="3">DSM 26893</strain>
    </source>
</reference>
<organism evidence="2 3">
    <name type="scientific">Palleronia pelagia</name>
    <dbReference type="NCBI Taxonomy" id="387096"/>
    <lineage>
        <taxon>Bacteria</taxon>
        <taxon>Pseudomonadati</taxon>
        <taxon>Pseudomonadota</taxon>
        <taxon>Alphaproteobacteria</taxon>
        <taxon>Rhodobacterales</taxon>
        <taxon>Roseobacteraceae</taxon>
        <taxon>Palleronia</taxon>
    </lineage>
</organism>
<evidence type="ECO:0000313" key="3">
    <source>
        <dbReference type="Proteomes" id="UP000199372"/>
    </source>
</evidence>
<dbReference type="InterPro" id="IPR043129">
    <property type="entry name" value="ATPase_NBD"/>
</dbReference>
<dbReference type="AlphaFoldDB" id="A0A1H8IM69"/>
<dbReference type="InterPro" id="IPR002731">
    <property type="entry name" value="ATPase_BadF"/>
</dbReference>
<dbReference type="RefSeq" id="WP_091845847.1">
    <property type="nucleotide sequence ID" value="NZ_FOCM01000005.1"/>
</dbReference>
<dbReference type="Gene3D" id="3.30.420.40">
    <property type="match status" value="2"/>
</dbReference>
<feature type="domain" description="ATPase BadF/BadG/BcrA/BcrD type" evidence="1">
    <location>
        <begin position="10"/>
        <end position="254"/>
    </location>
</feature>
<evidence type="ECO:0000259" key="1">
    <source>
        <dbReference type="Pfam" id="PF01869"/>
    </source>
</evidence>
<dbReference type="Proteomes" id="UP000199372">
    <property type="component" value="Unassembled WGS sequence"/>
</dbReference>
<keyword evidence="2" id="KW-0808">Transferase</keyword>
<dbReference type="PANTHER" id="PTHR43190">
    <property type="entry name" value="N-ACETYL-D-GLUCOSAMINE KINASE"/>
    <property type="match status" value="1"/>
</dbReference>
<gene>
    <name evidence="2" type="ORF">SAMN04488011_105277</name>
</gene>